<dbReference type="EMBL" id="JAHXZJ010001864">
    <property type="protein sequence ID" value="KAH0549448.1"/>
    <property type="molecule type" value="Genomic_DNA"/>
</dbReference>
<proteinExistence type="predicted"/>
<reference evidence="2 3" key="1">
    <citation type="journal article" date="2021" name="J. Hered.">
        <title>A chromosome-level genome assembly of the parasitoid wasp, Cotesia glomerata (Hymenoptera: Braconidae).</title>
        <authorList>
            <person name="Pinto B.J."/>
            <person name="Weis J.J."/>
            <person name="Gamble T."/>
            <person name="Ode P.J."/>
            <person name="Paul R."/>
            <person name="Zaspel J.M."/>
        </authorList>
    </citation>
    <scope>NUCLEOTIDE SEQUENCE [LARGE SCALE GENOMIC DNA]</scope>
    <source>
        <strain evidence="2">CgM1</strain>
    </source>
</reference>
<keyword evidence="3" id="KW-1185">Reference proteome</keyword>
<feature type="region of interest" description="Disordered" evidence="1">
    <location>
        <begin position="59"/>
        <end position="94"/>
    </location>
</feature>
<evidence type="ECO:0000256" key="1">
    <source>
        <dbReference type="SAM" id="MobiDB-lite"/>
    </source>
</evidence>
<sequence length="109" mass="11521">MLMSREQFVFDNQSVHWRYSDKKSKKMRRFLILSLAVLAIGVTVINAQDASGAASAANATANSAAATTTPAGGSLTSASSSTESASSSQVTGEISSIMDTTKRWINLFL</sequence>
<evidence type="ECO:0000313" key="2">
    <source>
        <dbReference type="EMBL" id="KAH0549448.1"/>
    </source>
</evidence>
<dbReference type="AlphaFoldDB" id="A0AAV7ICR1"/>
<gene>
    <name evidence="2" type="ORF">KQX54_009382</name>
</gene>
<name>A0AAV7ICR1_COTGL</name>
<accession>A0AAV7ICR1</accession>
<protein>
    <submittedName>
        <fullName evidence="2">Uncharacterized protein</fullName>
    </submittedName>
</protein>
<feature type="compositionally biased region" description="Low complexity" evidence="1">
    <location>
        <begin position="59"/>
        <end position="88"/>
    </location>
</feature>
<evidence type="ECO:0000313" key="3">
    <source>
        <dbReference type="Proteomes" id="UP000826195"/>
    </source>
</evidence>
<comment type="caution">
    <text evidence="2">The sequence shown here is derived from an EMBL/GenBank/DDBJ whole genome shotgun (WGS) entry which is preliminary data.</text>
</comment>
<organism evidence="2 3">
    <name type="scientific">Cotesia glomerata</name>
    <name type="common">Lepidopteran parasitic wasp</name>
    <name type="synonym">Apanteles glomeratus</name>
    <dbReference type="NCBI Taxonomy" id="32391"/>
    <lineage>
        <taxon>Eukaryota</taxon>
        <taxon>Metazoa</taxon>
        <taxon>Ecdysozoa</taxon>
        <taxon>Arthropoda</taxon>
        <taxon>Hexapoda</taxon>
        <taxon>Insecta</taxon>
        <taxon>Pterygota</taxon>
        <taxon>Neoptera</taxon>
        <taxon>Endopterygota</taxon>
        <taxon>Hymenoptera</taxon>
        <taxon>Apocrita</taxon>
        <taxon>Ichneumonoidea</taxon>
        <taxon>Braconidae</taxon>
        <taxon>Microgastrinae</taxon>
        <taxon>Cotesia</taxon>
    </lineage>
</organism>
<dbReference type="Proteomes" id="UP000826195">
    <property type="component" value="Unassembled WGS sequence"/>
</dbReference>